<proteinExistence type="predicted"/>
<evidence type="ECO:0000313" key="3">
    <source>
        <dbReference type="Proteomes" id="UP000054485"/>
    </source>
</evidence>
<feature type="non-terminal residue" evidence="2">
    <location>
        <position position="1"/>
    </location>
</feature>
<accession>A0A0D0BA58</accession>
<dbReference type="AlphaFoldDB" id="A0A0D0BA58"/>
<dbReference type="PANTHER" id="PTHR35871">
    <property type="entry name" value="EXPRESSED PROTEIN"/>
    <property type="match status" value="1"/>
</dbReference>
<dbReference type="EMBL" id="KN835218">
    <property type="protein sequence ID" value="KIK43232.1"/>
    <property type="molecule type" value="Genomic_DNA"/>
</dbReference>
<dbReference type="Proteomes" id="UP000054485">
    <property type="component" value="Unassembled WGS sequence"/>
</dbReference>
<feature type="compositionally biased region" description="Acidic residues" evidence="1">
    <location>
        <begin position="56"/>
        <end position="66"/>
    </location>
</feature>
<feature type="non-terminal residue" evidence="2">
    <location>
        <position position="575"/>
    </location>
</feature>
<feature type="compositionally biased region" description="Basic and acidic residues" evidence="1">
    <location>
        <begin position="22"/>
        <end position="32"/>
    </location>
</feature>
<dbReference type="PANTHER" id="PTHR35871:SF1">
    <property type="entry name" value="CXC1-LIKE CYSTEINE CLUSTER ASSOCIATED WITH KDZ TRANSPOSASES DOMAIN-CONTAINING PROTEIN"/>
    <property type="match status" value="1"/>
</dbReference>
<feature type="region of interest" description="Disordered" evidence="1">
    <location>
        <begin position="1"/>
        <end position="84"/>
    </location>
</feature>
<organism evidence="2 3">
    <name type="scientific">Suillus luteus UH-Slu-Lm8-n1</name>
    <dbReference type="NCBI Taxonomy" id="930992"/>
    <lineage>
        <taxon>Eukaryota</taxon>
        <taxon>Fungi</taxon>
        <taxon>Dikarya</taxon>
        <taxon>Basidiomycota</taxon>
        <taxon>Agaricomycotina</taxon>
        <taxon>Agaricomycetes</taxon>
        <taxon>Agaricomycetidae</taxon>
        <taxon>Boletales</taxon>
        <taxon>Suillineae</taxon>
        <taxon>Suillaceae</taxon>
        <taxon>Suillus</taxon>
    </lineage>
</organism>
<reference evidence="3" key="2">
    <citation type="submission" date="2015-01" db="EMBL/GenBank/DDBJ databases">
        <title>Evolutionary Origins and Diversification of the Mycorrhizal Mutualists.</title>
        <authorList>
            <consortium name="DOE Joint Genome Institute"/>
            <consortium name="Mycorrhizal Genomics Consortium"/>
            <person name="Kohler A."/>
            <person name="Kuo A."/>
            <person name="Nagy L.G."/>
            <person name="Floudas D."/>
            <person name="Copeland A."/>
            <person name="Barry K.W."/>
            <person name="Cichocki N."/>
            <person name="Veneault-Fourrey C."/>
            <person name="LaButti K."/>
            <person name="Lindquist E.A."/>
            <person name="Lipzen A."/>
            <person name="Lundell T."/>
            <person name="Morin E."/>
            <person name="Murat C."/>
            <person name="Riley R."/>
            <person name="Ohm R."/>
            <person name="Sun H."/>
            <person name="Tunlid A."/>
            <person name="Henrissat B."/>
            <person name="Grigoriev I.V."/>
            <person name="Hibbett D.S."/>
            <person name="Martin F."/>
        </authorList>
    </citation>
    <scope>NUCLEOTIDE SEQUENCE [LARGE SCALE GENOMIC DNA]</scope>
    <source>
        <strain evidence="3">UH-Slu-Lm8-n1</strain>
    </source>
</reference>
<dbReference type="STRING" id="930992.A0A0D0BA58"/>
<sequence length="575" mass="65130">NDPQVSMMRNWVAQAPKAHAKPTVEKRPHTHSESAGNPAPHESLAHIFGYLSDLSTDTEDEEDTTESTESFSHHPTAPPLKRRKLDVPYRVERAKKRKRQLDDLAAALRNIEKVILSKKTQFAGGIHGLQAKRAHTVQSHLLLVVRNGRNFTDASQRAAESHGFASGWGGRQLRSWTRAWVNSRELPKSRCGCHTNVYSLLSDPDIAGECRTYLRSNKWAVNPEKLAQFTSGKLIHSAASKYLQHVVEEEMPKGLKKYLELELFPHIHMKVARGVSLSTARRWMRSEGFRYISHKKGLYFDGHNRPDVVEYRQNIFLPFMKACEPRLVQYVVGDVEKELETQPLNYVERRLVLVPHDEMTAQANNDADKTWVCGDEHRLKKKGVGRGIQQSDVICSTVGYLTEASESLEYGKNHMGYWTGEHFVKQLHEKIIPAFEHAHGAGYQALFLIDNSQGHSAYAEDALLVWRMNINPGGKQAHLHNGWYIHDGQTVSQSMVYPNDHPQFPNQPKGIKAVLIERGLYKSGCRGGARNATLMQMLFVATNVKKYLRDNCDYTFDTLKKNMPLALASVSINTI</sequence>
<protein>
    <recommendedName>
        <fullName evidence="4">DDE-1 domain-containing protein</fullName>
    </recommendedName>
</protein>
<dbReference type="OrthoDB" id="3218065at2759"/>
<dbReference type="HOGENOM" id="CLU_005726_2_4_1"/>
<evidence type="ECO:0000256" key="1">
    <source>
        <dbReference type="SAM" id="MobiDB-lite"/>
    </source>
</evidence>
<gene>
    <name evidence="2" type="ORF">CY34DRAFT_106542</name>
</gene>
<dbReference type="InParanoid" id="A0A0D0BA58"/>
<evidence type="ECO:0000313" key="2">
    <source>
        <dbReference type="EMBL" id="KIK43232.1"/>
    </source>
</evidence>
<keyword evidence="3" id="KW-1185">Reference proteome</keyword>
<name>A0A0D0BA58_9AGAM</name>
<evidence type="ECO:0008006" key="4">
    <source>
        <dbReference type="Google" id="ProtNLM"/>
    </source>
</evidence>
<reference evidence="2 3" key="1">
    <citation type="submission" date="2014-04" db="EMBL/GenBank/DDBJ databases">
        <authorList>
            <consortium name="DOE Joint Genome Institute"/>
            <person name="Kuo A."/>
            <person name="Ruytinx J."/>
            <person name="Rineau F."/>
            <person name="Colpaert J."/>
            <person name="Kohler A."/>
            <person name="Nagy L.G."/>
            <person name="Floudas D."/>
            <person name="Copeland A."/>
            <person name="Barry K.W."/>
            <person name="Cichocki N."/>
            <person name="Veneault-Fourrey C."/>
            <person name="LaButti K."/>
            <person name="Lindquist E.A."/>
            <person name="Lipzen A."/>
            <person name="Lundell T."/>
            <person name="Morin E."/>
            <person name="Murat C."/>
            <person name="Sun H."/>
            <person name="Tunlid A."/>
            <person name="Henrissat B."/>
            <person name="Grigoriev I.V."/>
            <person name="Hibbett D.S."/>
            <person name="Martin F."/>
            <person name="Nordberg H.P."/>
            <person name="Cantor M.N."/>
            <person name="Hua S.X."/>
        </authorList>
    </citation>
    <scope>NUCLEOTIDE SEQUENCE [LARGE SCALE GENOMIC DNA]</scope>
    <source>
        <strain evidence="2 3">UH-Slu-Lm8-n1</strain>
    </source>
</reference>